<dbReference type="Gene3D" id="3.30.40.10">
    <property type="entry name" value="Zinc/RING finger domain, C3HC4 (zinc finger)"/>
    <property type="match status" value="1"/>
</dbReference>
<keyword evidence="10" id="KW-1185">Reference proteome</keyword>
<dbReference type="GO" id="GO:0045814">
    <property type="term" value="P:negative regulation of gene expression, epigenetic"/>
    <property type="evidence" value="ECO:0007669"/>
    <property type="project" value="TreeGrafter"/>
</dbReference>
<dbReference type="InterPro" id="IPR013083">
    <property type="entry name" value="Znf_RING/FYVE/PHD"/>
</dbReference>
<dbReference type="InterPro" id="IPR011011">
    <property type="entry name" value="Znf_FYVE_PHD"/>
</dbReference>
<dbReference type="GO" id="GO:0005634">
    <property type="term" value="C:nucleus"/>
    <property type="evidence" value="ECO:0007669"/>
    <property type="project" value="UniProtKB-SubCell"/>
</dbReference>
<evidence type="ECO:0000259" key="8">
    <source>
        <dbReference type="PROSITE" id="PS50016"/>
    </source>
</evidence>
<accession>A0A6A6TE54</accession>
<evidence type="ECO:0000256" key="5">
    <source>
        <dbReference type="ARBA" id="ARBA00023242"/>
    </source>
</evidence>
<feature type="compositionally biased region" description="Acidic residues" evidence="7">
    <location>
        <begin position="470"/>
        <end position="479"/>
    </location>
</feature>
<dbReference type="Pfam" id="PF00628">
    <property type="entry name" value="PHD"/>
    <property type="match status" value="1"/>
</dbReference>
<dbReference type="PANTHER" id="PTHR12628:SF10">
    <property type="entry name" value="HOMEOBOX DOMAIN-CONTAINING PROTEIN"/>
    <property type="match status" value="1"/>
</dbReference>
<evidence type="ECO:0000256" key="1">
    <source>
        <dbReference type="ARBA" id="ARBA00004123"/>
    </source>
</evidence>
<dbReference type="PANTHER" id="PTHR12628">
    <property type="entry name" value="POLYCOMB-LIKE TRANSCRIPTION FACTOR"/>
    <property type="match status" value="1"/>
</dbReference>
<evidence type="ECO:0000313" key="9">
    <source>
        <dbReference type="EMBL" id="KAF2657982.1"/>
    </source>
</evidence>
<keyword evidence="5" id="KW-0539">Nucleus</keyword>
<dbReference type="InterPro" id="IPR001965">
    <property type="entry name" value="Znf_PHD"/>
</dbReference>
<feature type="region of interest" description="Disordered" evidence="7">
    <location>
        <begin position="346"/>
        <end position="405"/>
    </location>
</feature>
<evidence type="ECO:0000256" key="2">
    <source>
        <dbReference type="ARBA" id="ARBA00022723"/>
    </source>
</evidence>
<keyword evidence="4" id="KW-0862">Zinc</keyword>
<sequence length="542" mass="56871">MSPTRQATSKAEAANRAANPGSATPSLSTSNASRTPPAPALSGWSSQTSALPSQNGPSASFGQFSAATAEILNRIRANPGNSLGTPAFEAKRAEVLQSYVTSDKLPTPPPIANTGKRGRGGRTGTPSQLKTELGGTTPASGATPTSARGSGRGRGRGGRGRGGGRGGKRKRSESFDDSDEDSGISDSYTPLPTKTKSGRNVNKPVSFVPTLPEPTPGVKRRRSTKTLLAAQCKICHRATDPGNNRIVFCDVCNTAYHQYCHDPPIENEVVNVLEKEWLCGPCERSKQNVVEGTEGLIAGDGLSIDDKRAYLSTLSPARLVSLLLHSVIRHPELPLFPPNIQDLIPDLPKTKPTATHHSLTTASTKPHSQQPASTSITSPPTNGGLNSTSHTPRSQNHATDSSEMDPAEAQLLGEISRYHPHSSPSKAPHGLPLPLPHSLAGASNPNTNPHPTSASASTAAAVAGTTDTLMADEYDDGYDTDPPAHYPKPGNGLARTMRPESEDLEWMVDDNFEVFSHGWKGDGTGVGADGVLGEEEGEGDGK</sequence>
<proteinExistence type="predicted"/>
<reference evidence="9" key="1">
    <citation type="journal article" date="2020" name="Stud. Mycol.">
        <title>101 Dothideomycetes genomes: a test case for predicting lifestyles and emergence of pathogens.</title>
        <authorList>
            <person name="Haridas S."/>
            <person name="Albert R."/>
            <person name="Binder M."/>
            <person name="Bloem J."/>
            <person name="Labutti K."/>
            <person name="Salamov A."/>
            <person name="Andreopoulos B."/>
            <person name="Baker S."/>
            <person name="Barry K."/>
            <person name="Bills G."/>
            <person name="Bluhm B."/>
            <person name="Cannon C."/>
            <person name="Castanera R."/>
            <person name="Culley D."/>
            <person name="Daum C."/>
            <person name="Ezra D."/>
            <person name="Gonzalez J."/>
            <person name="Henrissat B."/>
            <person name="Kuo A."/>
            <person name="Liang C."/>
            <person name="Lipzen A."/>
            <person name="Lutzoni F."/>
            <person name="Magnuson J."/>
            <person name="Mondo S."/>
            <person name="Nolan M."/>
            <person name="Ohm R."/>
            <person name="Pangilinan J."/>
            <person name="Park H.-J."/>
            <person name="Ramirez L."/>
            <person name="Alfaro M."/>
            <person name="Sun H."/>
            <person name="Tritt A."/>
            <person name="Yoshinaga Y."/>
            <person name="Zwiers L.-H."/>
            <person name="Turgeon B."/>
            <person name="Goodwin S."/>
            <person name="Spatafora J."/>
            <person name="Crous P."/>
            <person name="Grigoriev I."/>
        </authorList>
    </citation>
    <scope>NUCLEOTIDE SEQUENCE</scope>
    <source>
        <strain evidence="9">CBS 122681</strain>
    </source>
</reference>
<dbReference type="GO" id="GO:0003677">
    <property type="term" value="F:DNA binding"/>
    <property type="evidence" value="ECO:0007669"/>
    <property type="project" value="TreeGrafter"/>
</dbReference>
<dbReference type="EMBL" id="MU004319">
    <property type="protein sequence ID" value="KAF2657982.1"/>
    <property type="molecule type" value="Genomic_DNA"/>
</dbReference>
<dbReference type="PROSITE" id="PS50016">
    <property type="entry name" value="ZF_PHD_2"/>
    <property type="match status" value="1"/>
</dbReference>
<dbReference type="GO" id="GO:0008270">
    <property type="term" value="F:zinc ion binding"/>
    <property type="evidence" value="ECO:0007669"/>
    <property type="project" value="UniProtKB-KW"/>
</dbReference>
<dbReference type="AlphaFoldDB" id="A0A6A6TE54"/>
<feature type="compositionally biased region" description="Low complexity" evidence="7">
    <location>
        <begin position="428"/>
        <end position="443"/>
    </location>
</feature>
<dbReference type="SMART" id="SM00249">
    <property type="entry name" value="PHD"/>
    <property type="match status" value="1"/>
</dbReference>
<dbReference type="GO" id="GO:0003682">
    <property type="term" value="F:chromatin binding"/>
    <property type="evidence" value="ECO:0007669"/>
    <property type="project" value="TreeGrafter"/>
</dbReference>
<dbReference type="InterPro" id="IPR019786">
    <property type="entry name" value="Zinc_finger_PHD-type_CS"/>
</dbReference>
<dbReference type="SUPFAM" id="SSF57903">
    <property type="entry name" value="FYVE/PHD zinc finger"/>
    <property type="match status" value="1"/>
</dbReference>
<feature type="compositionally biased region" description="Polar residues" evidence="7">
    <location>
        <begin position="188"/>
        <end position="200"/>
    </location>
</feature>
<dbReference type="InterPro" id="IPR019787">
    <property type="entry name" value="Znf_PHD-finger"/>
</dbReference>
<feature type="compositionally biased region" description="Gly residues" evidence="7">
    <location>
        <begin position="521"/>
        <end position="530"/>
    </location>
</feature>
<comment type="subcellular location">
    <subcellularLocation>
        <location evidence="1">Nucleus</location>
    </subcellularLocation>
</comment>
<keyword evidence="3 6" id="KW-0863">Zinc-finger</keyword>
<evidence type="ECO:0000313" key="10">
    <source>
        <dbReference type="Proteomes" id="UP000799324"/>
    </source>
</evidence>
<name>A0A6A6TE54_9PLEO</name>
<feature type="compositionally biased region" description="Polar residues" evidence="7">
    <location>
        <begin position="365"/>
        <end position="401"/>
    </location>
</feature>
<feature type="region of interest" description="Disordered" evidence="7">
    <location>
        <begin position="418"/>
        <end position="496"/>
    </location>
</feature>
<keyword evidence="2" id="KW-0479">Metal-binding</keyword>
<dbReference type="Proteomes" id="UP000799324">
    <property type="component" value="Unassembled WGS sequence"/>
</dbReference>
<feature type="compositionally biased region" description="Polar residues" evidence="7">
    <location>
        <begin position="43"/>
        <end position="62"/>
    </location>
</feature>
<gene>
    <name evidence="9" type="ORF">K491DRAFT_690535</name>
</gene>
<evidence type="ECO:0000256" key="4">
    <source>
        <dbReference type="ARBA" id="ARBA00022833"/>
    </source>
</evidence>
<evidence type="ECO:0000256" key="6">
    <source>
        <dbReference type="PROSITE-ProRule" id="PRU00146"/>
    </source>
</evidence>
<feature type="region of interest" description="Disordered" evidence="7">
    <location>
        <begin position="99"/>
        <end position="223"/>
    </location>
</feature>
<feature type="compositionally biased region" description="Low complexity" evidence="7">
    <location>
        <begin position="134"/>
        <end position="149"/>
    </location>
</feature>
<evidence type="ECO:0000256" key="7">
    <source>
        <dbReference type="SAM" id="MobiDB-lite"/>
    </source>
</evidence>
<organism evidence="9 10">
    <name type="scientific">Lophiostoma macrostomum CBS 122681</name>
    <dbReference type="NCBI Taxonomy" id="1314788"/>
    <lineage>
        <taxon>Eukaryota</taxon>
        <taxon>Fungi</taxon>
        <taxon>Dikarya</taxon>
        <taxon>Ascomycota</taxon>
        <taxon>Pezizomycotina</taxon>
        <taxon>Dothideomycetes</taxon>
        <taxon>Pleosporomycetidae</taxon>
        <taxon>Pleosporales</taxon>
        <taxon>Lophiostomataceae</taxon>
        <taxon>Lophiostoma</taxon>
    </lineage>
</organism>
<protein>
    <recommendedName>
        <fullName evidence="8">PHD-type domain-containing protein</fullName>
    </recommendedName>
</protein>
<feature type="compositionally biased region" description="Low complexity" evidence="7">
    <location>
        <begin position="353"/>
        <end position="364"/>
    </location>
</feature>
<dbReference type="PROSITE" id="PS01359">
    <property type="entry name" value="ZF_PHD_1"/>
    <property type="match status" value="1"/>
</dbReference>
<feature type="compositionally biased region" description="Low complexity" evidence="7">
    <location>
        <begin position="452"/>
        <end position="468"/>
    </location>
</feature>
<feature type="domain" description="PHD-type" evidence="8">
    <location>
        <begin position="229"/>
        <end position="285"/>
    </location>
</feature>
<feature type="region of interest" description="Disordered" evidence="7">
    <location>
        <begin position="1"/>
        <end position="62"/>
    </location>
</feature>
<dbReference type="OrthoDB" id="5863171at2759"/>
<feature type="compositionally biased region" description="Acidic residues" evidence="7">
    <location>
        <begin position="532"/>
        <end position="542"/>
    </location>
</feature>
<feature type="compositionally biased region" description="Polar residues" evidence="7">
    <location>
        <begin position="21"/>
        <end position="34"/>
    </location>
</feature>
<evidence type="ECO:0000256" key="3">
    <source>
        <dbReference type="ARBA" id="ARBA00022771"/>
    </source>
</evidence>
<feature type="region of interest" description="Disordered" evidence="7">
    <location>
        <begin position="517"/>
        <end position="542"/>
    </location>
</feature>
<dbReference type="CDD" id="cd15502">
    <property type="entry name" value="PHD_Phf1p_Phf2p_like"/>
    <property type="match status" value="1"/>
</dbReference>